<dbReference type="EMBL" id="NWTK01000004">
    <property type="protein sequence ID" value="PKR54558.1"/>
    <property type="molecule type" value="Genomic_DNA"/>
</dbReference>
<dbReference type="AlphaFoldDB" id="A0A2N3KVK5"/>
<proteinExistence type="predicted"/>
<accession>A0A2N3KVK5</accession>
<dbReference type="RefSeq" id="WP_101265089.1">
    <property type="nucleotide sequence ID" value="NZ_NWTK01000004.1"/>
</dbReference>
<reference evidence="1 2" key="1">
    <citation type="submission" date="2017-09" db="EMBL/GenBank/DDBJ databases">
        <title>Biodiversity and function of Thalassospira species in the particle-attached aromatic-hydrocarbon-degrading consortia from the surface seawater of the South China Sea.</title>
        <authorList>
            <person name="Dong C."/>
            <person name="Liu R."/>
            <person name="Shao Z."/>
        </authorList>
    </citation>
    <scope>NUCLEOTIDE SEQUENCE [LARGE SCALE GENOMIC DNA]</scope>
    <source>
        <strain evidence="1 2">CSC1P2</strain>
    </source>
</reference>
<evidence type="ECO:0000313" key="1">
    <source>
        <dbReference type="EMBL" id="PKR54558.1"/>
    </source>
</evidence>
<dbReference type="Proteomes" id="UP000233597">
    <property type="component" value="Unassembled WGS sequence"/>
</dbReference>
<comment type="caution">
    <text evidence="1">The sequence shown here is derived from an EMBL/GenBank/DDBJ whole genome shotgun (WGS) entry which is preliminary data.</text>
</comment>
<name>A0A2N3KVK5_9PROT</name>
<dbReference type="OrthoDB" id="7346612at2"/>
<evidence type="ECO:0000313" key="2">
    <source>
        <dbReference type="Proteomes" id="UP000233597"/>
    </source>
</evidence>
<sequence>MRFISKRRLPAIIGLLAGTGLLVLAVPHTIAAMLLALSTQRYDYISNPNTSDATLDELYDTTMDAIDWVPTSKAWTRIGYIEMERAKRADTTEGQTDHYLKADSAFTSALTISPMDTYTWTRLTFARLKTGGATDGTAVESLRMSLLTGPYERNIAVNQISYAVSLWSQLTPAEQHDIQEKIRWIDTLEHRDLVALAKRNSSALEITVGAMSTAPTNLFQRFIRDINKPGSNTK</sequence>
<protein>
    <submittedName>
        <fullName evidence="1">Uncharacterized protein</fullName>
    </submittedName>
</protein>
<organism evidence="1 2">
    <name type="scientific">Thalassospira marina</name>
    <dbReference type="NCBI Taxonomy" id="2048283"/>
    <lineage>
        <taxon>Bacteria</taxon>
        <taxon>Pseudomonadati</taxon>
        <taxon>Pseudomonadota</taxon>
        <taxon>Alphaproteobacteria</taxon>
        <taxon>Rhodospirillales</taxon>
        <taxon>Thalassospiraceae</taxon>
        <taxon>Thalassospira</taxon>
    </lineage>
</organism>
<gene>
    <name evidence="1" type="ORF">COO20_07295</name>
</gene>